<dbReference type="PANTHER" id="PTHR45436:SF15">
    <property type="entry name" value="SENSOR HISTIDINE KINASE CUSS"/>
    <property type="match status" value="1"/>
</dbReference>
<dbReference type="Pfam" id="PF02518">
    <property type="entry name" value="HATPase_c"/>
    <property type="match status" value="1"/>
</dbReference>
<keyword evidence="8 14" id="KW-0547">Nucleotide-binding</keyword>
<dbReference type="Proteomes" id="UP000622604">
    <property type="component" value="Unassembled WGS sequence"/>
</dbReference>
<comment type="catalytic activity">
    <reaction evidence="1 14">
        <text>ATP + protein L-histidine = ADP + protein N-phospho-L-histidine.</text>
        <dbReference type="EC" id="2.7.13.3"/>
    </reaction>
</comment>
<dbReference type="CDD" id="cd00082">
    <property type="entry name" value="HisKA"/>
    <property type="match status" value="1"/>
</dbReference>
<dbReference type="InterPro" id="IPR036890">
    <property type="entry name" value="HATPase_C_sf"/>
</dbReference>
<evidence type="ECO:0000256" key="1">
    <source>
        <dbReference type="ARBA" id="ARBA00000085"/>
    </source>
</evidence>
<dbReference type="EMBL" id="BMZC01000016">
    <property type="protein sequence ID" value="GGZ79562.1"/>
    <property type="molecule type" value="Genomic_DNA"/>
</dbReference>
<evidence type="ECO:0000313" key="17">
    <source>
        <dbReference type="EMBL" id="GGZ79562.1"/>
    </source>
</evidence>
<evidence type="ECO:0000256" key="5">
    <source>
        <dbReference type="ARBA" id="ARBA00022553"/>
    </source>
</evidence>
<dbReference type="InterPro" id="IPR006290">
    <property type="entry name" value="CztS_silS_copS"/>
</dbReference>
<evidence type="ECO:0000256" key="9">
    <source>
        <dbReference type="ARBA" id="ARBA00022777"/>
    </source>
</evidence>
<dbReference type="SMART" id="SM00388">
    <property type="entry name" value="HisKA"/>
    <property type="match status" value="1"/>
</dbReference>
<comment type="caution">
    <text evidence="17">The sequence shown here is derived from an EMBL/GenBank/DDBJ whole genome shotgun (WGS) entry which is preliminary data.</text>
</comment>
<accession>A0A8H9IEB9</accession>
<dbReference type="SUPFAM" id="SSF55874">
    <property type="entry name" value="ATPase domain of HSP90 chaperone/DNA topoisomerase II/histidine kinase"/>
    <property type="match status" value="1"/>
</dbReference>
<comment type="subcellular location">
    <subcellularLocation>
        <location evidence="2">Cell inner membrane</location>
        <topology evidence="2">Multi-pass membrane protein</topology>
    </subcellularLocation>
</comment>
<keyword evidence="6 14" id="KW-0808">Transferase</keyword>
<evidence type="ECO:0000256" key="12">
    <source>
        <dbReference type="ARBA" id="ARBA00023012"/>
    </source>
</evidence>
<dbReference type="PANTHER" id="PTHR45436">
    <property type="entry name" value="SENSOR HISTIDINE KINASE YKOH"/>
    <property type="match status" value="1"/>
</dbReference>
<protein>
    <recommendedName>
        <fullName evidence="14">Sensor protein</fullName>
        <ecNumber evidence="14">2.7.13.3</ecNumber>
    </recommendedName>
</protein>
<dbReference type="EC" id="2.7.13.3" evidence="14"/>
<dbReference type="PRINTS" id="PR00344">
    <property type="entry name" value="BCTRLSENSOR"/>
</dbReference>
<keyword evidence="11 14" id="KW-1133">Transmembrane helix</keyword>
<dbReference type="GO" id="GO:0005524">
    <property type="term" value="F:ATP binding"/>
    <property type="evidence" value="ECO:0007669"/>
    <property type="project" value="UniProtKB-KW"/>
</dbReference>
<keyword evidence="4 14" id="KW-0997">Cell inner membrane</keyword>
<organism evidence="17 18">
    <name type="scientific">Paraglaciecola chathamensis</name>
    <dbReference type="NCBI Taxonomy" id="368405"/>
    <lineage>
        <taxon>Bacteria</taxon>
        <taxon>Pseudomonadati</taxon>
        <taxon>Pseudomonadota</taxon>
        <taxon>Gammaproteobacteria</taxon>
        <taxon>Alteromonadales</taxon>
        <taxon>Alteromonadaceae</taxon>
        <taxon>Paraglaciecola</taxon>
    </lineage>
</organism>
<dbReference type="PROSITE" id="PS50885">
    <property type="entry name" value="HAMP"/>
    <property type="match status" value="1"/>
</dbReference>
<evidence type="ECO:0000256" key="13">
    <source>
        <dbReference type="ARBA" id="ARBA00023136"/>
    </source>
</evidence>
<dbReference type="SUPFAM" id="SSF47384">
    <property type="entry name" value="Homodimeric domain of signal transducing histidine kinase"/>
    <property type="match status" value="1"/>
</dbReference>
<evidence type="ECO:0000256" key="14">
    <source>
        <dbReference type="RuleBase" id="RU364088"/>
    </source>
</evidence>
<name>A0A8H9IEB9_9ALTE</name>
<dbReference type="Pfam" id="PF00672">
    <property type="entry name" value="HAMP"/>
    <property type="match status" value="1"/>
</dbReference>
<evidence type="ECO:0000256" key="3">
    <source>
        <dbReference type="ARBA" id="ARBA00022475"/>
    </source>
</evidence>
<dbReference type="Gene3D" id="3.30.565.10">
    <property type="entry name" value="Histidine kinase-like ATPase, C-terminal domain"/>
    <property type="match status" value="1"/>
</dbReference>
<dbReference type="AlphaFoldDB" id="A0A8H9IEB9"/>
<dbReference type="GO" id="GO:0000155">
    <property type="term" value="F:phosphorelay sensor kinase activity"/>
    <property type="evidence" value="ECO:0007669"/>
    <property type="project" value="InterPro"/>
</dbReference>
<keyword evidence="12 14" id="KW-0902">Two-component regulatory system</keyword>
<reference evidence="17" key="2">
    <citation type="submission" date="2020-09" db="EMBL/GenBank/DDBJ databases">
        <authorList>
            <person name="Sun Q."/>
            <person name="Kim S."/>
        </authorList>
    </citation>
    <scope>NUCLEOTIDE SEQUENCE</scope>
    <source>
        <strain evidence="17">KCTC 32337</strain>
    </source>
</reference>
<dbReference type="CDD" id="cd06225">
    <property type="entry name" value="HAMP"/>
    <property type="match status" value="1"/>
</dbReference>
<keyword evidence="7 14" id="KW-0812">Transmembrane</keyword>
<dbReference type="Gene3D" id="1.10.287.130">
    <property type="match status" value="1"/>
</dbReference>
<dbReference type="InterPro" id="IPR003661">
    <property type="entry name" value="HisK_dim/P_dom"/>
</dbReference>
<evidence type="ECO:0000256" key="2">
    <source>
        <dbReference type="ARBA" id="ARBA00004429"/>
    </source>
</evidence>
<dbReference type="SMART" id="SM00304">
    <property type="entry name" value="HAMP"/>
    <property type="match status" value="1"/>
</dbReference>
<dbReference type="InterPro" id="IPR003660">
    <property type="entry name" value="HAMP_dom"/>
</dbReference>
<feature type="domain" description="Histidine kinase" evidence="15">
    <location>
        <begin position="222"/>
        <end position="436"/>
    </location>
</feature>
<sequence>MVQESIAQHFAEQDANELNEVFIAVKRKLYEANNRGISPTKTLFHAVSGHHGVYYLVQNEVGDIVFSSENAALERYPGRTFDIEHITPSSLSIFYDGEHKLRSTKVIVPVQTSQTQTQYKVIVASNMEFHMNYMEDFETNLWAIIALSGTITILVARFAVYRGHSPIRRLSRKIGSISTTQLDIRLDPIEVPVELTRLVESFNDMIERVENGYEQLSHFSDDIAHELRTPITNLTTQTQVILNQPRSIDEYSEILYSNLEEYERMSKMVSDMLLLAQTEHGLIKPNTEVINCQKEISALIEYFELIAEEKHIHIQLHGHNIELRCDKSMFRQAISNLLSNAIRYAPSNAEVILFTQIRDDEAHISISNPGKKISKNQLHRIFDRFYRTDPSRKRDGQGAGLGLTIARSVMEVNAGHIRVESNEQTTTFTVILPLNH</sequence>
<keyword evidence="3 14" id="KW-1003">Cell membrane</keyword>
<keyword evidence="9 14" id="KW-0418">Kinase</keyword>
<dbReference type="InterPro" id="IPR050428">
    <property type="entry name" value="TCS_sensor_his_kinase"/>
</dbReference>
<evidence type="ECO:0000256" key="8">
    <source>
        <dbReference type="ARBA" id="ARBA00022741"/>
    </source>
</evidence>
<evidence type="ECO:0000259" key="16">
    <source>
        <dbReference type="PROSITE" id="PS50885"/>
    </source>
</evidence>
<dbReference type="PROSITE" id="PS50109">
    <property type="entry name" value="HIS_KIN"/>
    <property type="match status" value="1"/>
</dbReference>
<dbReference type="InterPro" id="IPR004358">
    <property type="entry name" value="Sig_transdc_His_kin-like_C"/>
</dbReference>
<dbReference type="InterPro" id="IPR048590">
    <property type="entry name" value="CusS-like_sensor"/>
</dbReference>
<comment type="function">
    <text evidence="14">Member of a two-component regulatory system.</text>
</comment>
<evidence type="ECO:0000313" key="18">
    <source>
        <dbReference type="Proteomes" id="UP000622604"/>
    </source>
</evidence>
<gene>
    <name evidence="17" type="ORF">GCM10011274_41820</name>
</gene>
<dbReference type="FunFam" id="1.10.287.130:FF:000001">
    <property type="entry name" value="Two-component sensor histidine kinase"/>
    <property type="match status" value="1"/>
</dbReference>
<dbReference type="Gene3D" id="6.10.340.10">
    <property type="match status" value="1"/>
</dbReference>
<evidence type="ECO:0000256" key="10">
    <source>
        <dbReference type="ARBA" id="ARBA00022840"/>
    </source>
</evidence>
<dbReference type="InterPro" id="IPR003594">
    <property type="entry name" value="HATPase_dom"/>
</dbReference>
<keyword evidence="10 14" id="KW-0067">ATP-binding</keyword>
<dbReference type="InterPro" id="IPR005467">
    <property type="entry name" value="His_kinase_dom"/>
</dbReference>
<reference evidence="17" key="1">
    <citation type="journal article" date="2014" name="Int. J. Syst. Evol. Microbiol.">
        <title>Complete genome sequence of Corynebacterium casei LMG S-19264T (=DSM 44701T), isolated from a smear-ripened cheese.</title>
        <authorList>
            <consortium name="US DOE Joint Genome Institute (JGI-PGF)"/>
            <person name="Walter F."/>
            <person name="Albersmeier A."/>
            <person name="Kalinowski J."/>
            <person name="Ruckert C."/>
        </authorList>
    </citation>
    <scope>NUCLEOTIDE SEQUENCE</scope>
    <source>
        <strain evidence="17">KCTC 32337</strain>
    </source>
</reference>
<proteinExistence type="predicted"/>
<evidence type="ECO:0000256" key="11">
    <source>
        <dbReference type="ARBA" id="ARBA00022989"/>
    </source>
</evidence>
<dbReference type="NCBIfam" id="TIGR01386">
    <property type="entry name" value="cztS_silS_copS"/>
    <property type="match status" value="1"/>
</dbReference>
<evidence type="ECO:0000256" key="7">
    <source>
        <dbReference type="ARBA" id="ARBA00022692"/>
    </source>
</evidence>
<dbReference type="Pfam" id="PF00512">
    <property type="entry name" value="HisKA"/>
    <property type="match status" value="1"/>
</dbReference>
<feature type="domain" description="HAMP" evidence="16">
    <location>
        <begin position="161"/>
        <end position="214"/>
    </location>
</feature>
<evidence type="ECO:0000256" key="6">
    <source>
        <dbReference type="ARBA" id="ARBA00022679"/>
    </source>
</evidence>
<keyword evidence="13 14" id="KW-0472">Membrane</keyword>
<dbReference type="SMART" id="SM00387">
    <property type="entry name" value="HATPase_c"/>
    <property type="match status" value="1"/>
</dbReference>
<dbReference type="FunFam" id="3.30.565.10:FF:000006">
    <property type="entry name" value="Sensor histidine kinase WalK"/>
    <property type="match status" value="1"/>
</dbReference>
<keyword evidence="5" id="KW-0597">Phosphoprotein</keyword>
<dbReference type="Pfam" id="PF21085">
    <property type="entry name" value="CusS"/>
    <property type="match status" value="1"/>
</dbReference>
<dbReference type="InterPro" id="IPR036097">
    <property type="entry name" value="HisK_dim/P_sf"/>
</dbReference>
<evidence type="ECO:0000256" key="4">
    <source>
        <dbReference type="ARBA" id="ARBA00022519"/>
    </source>
</evidence>
<feature type="transmembrane region" description="Helical" evidence="14">
    <location>
        <begin position="141"/>
        <end position="160"/>
    </location>
</feature>
<evidence type="ECO:0000259" key="15">
    <source>
        <dbReference type="PROSITE" id="PS50109"/>
    </source>
</evidence>
<dbReference type="GO" id="GO:0005886">
    <property type="term" value="C:plasma membrane"/>
    <property type="evidence" value="ECO:0007669"/>
    <property type="project" value="UniProtKB-SubCell"/>
</dbReference>